<gene>
    <name evidence="1" type="ORF">SAMN05216580_1598</name>
</gene>
<dbReference type="Pfam" id="PF05137">
    <property type="entry name" value="PilN"/>
    <property type="match status" value="1"/>
</dbReference>
<dbReference type="InterPro" id="IPR052534">
    <property type="entry name" value="Extracell_DNA_Util/SecSys_Comp"/>
</dbReference>
<evidence type="ECO:0000313" key="2">
    <source>
        <dbReference type="Proteomes" id="UP000243063"/>
    </source>
</evidence>
<dbReference type="EMBL" id="LT629780">
    <property type="protein sequence ID" value="SDU14759.1"/>
    <property type="molecule type" value="Genomic_DNA"/>
</dbReference>
<dbReference type="PANTHER" id="PTHR40278:SF2">
    <property type="entry name" value="TYPE IV PILUS INNER MEMBRANE COMPONENT PILN"/>
    <property type="match status" value="1"/>
</dbReference>
<dbReference type="InterPro" id="IPR007813">
    <property type="entry name" value="PilN"/>
</dbReference>
<sequence>MARINLLPWREQRREERKKRFQLALLGVLLSAVALVVGADRYLNAALSAQQARNAFVREQIVLLDTRIAEIRDLRERRTQLLERMKIIQDLQGNRPIIARIFDQLVRTLPEGVYFTELKMSAQQIAIGGVAESNHQVSSLMRSLAASDWLMAPNLTEVRALSATAPEQGNVFQLTVQQTQPSAEQPSEKGATP</sequence>
<dbReference type="STRING" id="1245526.SAMN05216580_1598"/>
<keyword evidence="2" id="KW-1185">Reference proteome</keyword>
<proteinExistence type="predicted"/>
<organism evidence="1 2">
    <name type="scientific">Geopseudomonas guangdongensis</name>
    <dbReference type="NCBI Taxonomy" id="1245526"/>
    <lineage>
        <taxon>Bacteria</taxon>
        <taxon>Pseudomonadati</taxon>
        <taxon>Pseudomonadota</taxon>
        <taxon>Gammaproteobacteria</taxon>
        <taxon>Pseudomonadales</taxon>
        <taxon>Pseudomonadaceae</taxon>
        <taxon>Geopseudomonas</taxon>
    </lineage>
</organism>
<dbReference type="PANTHER" id="PTHR40278">
    <property type="entry name" value="DNA UTILIZATION PROTEIN HOFN"/>
    <property type="match status" value="1"/>
</dbReference>
<dbReference type="AlphaFoldDB" id="A0A1H2G5D9"/>
<dbReference type="GO" id="GO:0043683">
    <property type="term" value="P:type IV pilus assembly"/>
    <property type="evidence" value="ECO:0007669"/>
    <property type="project" value="TreeGrafter"/>
</dbReference>
<dbReference type="RefSeq" id="WP_090213447.1">
    <property type="nucleotide sequence ID" value="NZ_LT629780.1"/>
</dbReference>
<dbReference type="Proteomes" id="UP000243063">
    <property type="component" value="Chromosome I"/>
</dbReference>
<dbReference type="OrthoDB" id="5296173at2"/>
<evidence type="ECO:0000313" key="1">
    <source>
        <dbReference type="EMBL" id="SDU14759.1"/>
    </source>
</evidence>
<accession>A0A1H2G5D9</accession>
<name>A0A1H2G5D9_9GAMM</name>
<reference evidence="2" key="1">
    <citation type="submission" date="2016-10" db="EMBL/GenBank/DDBJ databases">
        <authorList>
            <person name="Varghese N."/>
            <person name="Submissions S."/>
        </authorList>
    </citation>
    <scope>NUCLEOTIDE SEQUENCE [LARGE SCALE GENOMIC DNA]</scope>
    <source>
        <strain evidence="2">CCTCC 2012022</strain>
    </source>
</reference>
<protein>
    <submittedName>
        <fullName evidence="1">Type IV pilus assembly protein PilN</fullName>
    </submittedName>
</protein>
<dbReference type="GO" id="GO:0043107">
    <property type="term" value="P:type IV pilus-dependent motility"/>
    <property type="evidence" value="ECO:0007669"/>
    <property type="project" value="TreeGrafter"/>
</dbReference>